<accession>A0A368F1T0</accession>
<dbReference type="GO" id="GO:0050661">
    <property type="term" value="F:NADP binding"/>
    <property type="evidence" value="ECO:0007669"/>
    <property type="project" value="InterPro"/>
</dbReference>
<dbReference type="AlphaFoldDB" id="A0A368F1T0"/>
<keyword evidence="4" id="KW-1133">Transmembrane helix</keyword>
<feature type="transmembrane region" description="Helical" evidence="4">
    <location>
        <begin position="62"/>
        <end position="84"/>
    </location>
</feature>
<dbReference type="Proteomes" id="UP000252519">
    <property type="component" value="Unassembled WGS sequence"/>
</dbReference>
<feature type="non-terminal residue" evidence="5">
    <location>
        <position position="1"/>
    </location>
</feature>
<evidence type="ECO:0000256" key="2">
    <source>
        <dbReference type="ARBA" id="ARBA00022827"/>
    </source>
</evidence>
<keyword evidence="6" id="KW-1185">Reference proteome</keyword>
<evidence type="ECO:0000313" key="6">
    <source>
        <dbReference type="Proteomes" id="UP000252519"/>
    </source>
</evidence>
<keyword evidence="2" id="KW-0274">FAD</keyword>
<name>A0A368F1T0_ANCCA</name>
<dbReference type="Pfam" id="PF00743">
    <property type="entry name" value="FMO-like"/>
    <property type="match status" value="1"/>
</dbReference>
<evidence type="ECO:0000313" key="5">
    <source>
        <dbReference type="EMBL" id="RCN26041.1"/>
    </source>
</evidence>
<keyword evidence="1" id="KW-0285">Flavoprotein</keyword>
<dbReference type="InterPro" id="IPR020946">
    <property type="entry name" value="Flavin_mOase-like"/>
</dbReference>
<evidence type="ECO:0000256" key="1">
    <source>
        <dbReference type="ARBA" id="ARBA00022630"/>
    </source>
</evidence>
<keyword evidence="4" id="KW-0472">Membrane</keyword>
<keyword evidence="3" id="KW-0560">Oxidoreductase</keyword>
<organism evidence="5 6">
    <name type="scientific">Ancylostoma caninum</name>
    <name type="common">Dog hookworm</name>
    <dbReference type="NCBI Taxonomy" id="29170"/>
    <lineage>
        <taxon>Eukaryota</taxon>
        <taxon>Metazoa</taxon>
        <taxon>Ecdysozoa</taxon>
        <taxon>Nematoda</taxon>
        <taxon>Chromadorea</taxon>
        <taxon>Rhabditida</taxon>
        <taxon>Rhabditina</taxon>
        <taxon>Rhabditomorpha</taxon>
        <taxon>Strongyloidea</taxon>
        <taxon>Ancylostomatidae</taxon>
        <taxon>Ancylostomatinae</taxon>
        <taxon>Ancylostoma</taxon>
    </lineage>
</organism>
<dbReference type="OrthoDB" id="10419187at2759"/>
<dbReference type="GO" id="GO:0004499">
    <property type="term" value="F:N,N-dimethylaniline monooxygenase activity"/>
    <property type="evidence" value="ECO:0007669"/>
    <property type="project" value="InterPro"/>
</dbReference>
<protein>
    <submittedName>
        <fullName evidence="5">Uncharacterized protein</fullName>
    </submittedName>
</protein>
<dbReference type="EMBL" id="JOJR01009518">
    <property type="protein sequence ID" value="RCN26041.1"/>
    <property type="molecule type" value="Genomic_DNA"/>
</dbReference>
<evidence type="ECO:0000256" key="4">
    <source>
        <dbReference type="SAM" id="Phobius"/>
    </source>
</evidence>
<dbReference type="GO" id="GO:0050660">
    <property type="term" value="F:flavin adenine dinucleotide binding"/>
    <property type="evidence" value="ECO:0007669"/>
    <property type="project" value="InterPro"/>
</dbReference>
<comment type="caution">
    <text evidence="5">The sequence shown here is derived from an EMBL/GenBank/DDBJ whole genome shotgun (WGS) entry which is preliminary data.</text>
</comment>
<evidence type="ECO:0000256" key="3">
    <source>
        <dbReference type="ARBA" id="ARBA00023002"/>
    </source>
</evidence>
<keyword evidence="4" id="KW-0812">Transmembrane</keyword>
<gene>
    <name evidence="5" type="ORF">ANCCAN_28240</name>
</gene>
<proteinExistence type="predicted"/>
<reference evidence="5 6" key="1">
    <citation type="submission" date="2014-10" db="EMBL/GenBank/DDBJ databases">
        <title>Draft genome of the hookworm Ancylostoma caninum.</title>
        <authorList>
            <person name="Mitreva M."/>
        </authorList>
    </citation>
    <scope>NUCLEOTIDE SEQUENCE [LARGE SCALE GENOMIC DNA]</scope>
    <source>
        <strain evidence="5 6">Baltimore</strain>
    </source>
</reference>
<sequence>LSKFQLHFGPVTPLHYRLNGGTKEAATRDRILGTFDRVHLAMNPRGGSSYSLPMFLLVCNPYFISLCVLVIPVISVIIFLSLMIR</sequence>